<dbReference type="EMBL" id="LRGB01011944">
    <property type="protein sequence ID" value="KZS00020.1"/>
    <property type="molecule type" value="Genomic_DNA"/>
</dbReference>
<comment type="caution">
    <text evidence="1">The sequence shown here is derived from an EMBL/GenBank/DDBJ whole genome shotgun (WGS) entry which is preliminary data.</text>
</comment>
<dbReference type="Proteomes" id="UP000076858">
    <property type="component" value="Unassembled WGS sequence"/>
</dbReference>
<name>A0A164HDY6_9CRUS</name>
<evidence type="ECO:0000313" key="1">
    <source>
        <dbReference type="EMBL" id="KZS00020.1"/>
    </source>
</evidence>
<protein>
    <submittedName>
        <fullName evidence="1">Uncharacterized protein</fullName>
    </submittedName>
</protein>
<accession>A0A164HDY6</accession>
<reference evidence="1 2" key="1">
    <citation type="submission" date="2016-03" db="EMBL/GenBank/DDBJ databases">
        <title>EvidentialGene: Evidence-directed Construction of Genes on Genomes.</title>
        <authorList>
            <person name="Gilbert D.G."/>
            <person name="Choi J.-H."/>
            <person name="Mockaitis K."/>
            <person name="Colbourne J."/>
            <person name="Pfrender M."/>
        </authorList>
    </citation>
    <scope>NUCLEOTIDE SEQUENCE [LARGE SCALE GENOMIC DNA]</scope>
    <source>
        <strain evidence="1 2">Xinb3</strain>
        <tissue evidence="1">Complete organism</tissue>
    </source>
</reference>
<organism evidence="1 2">
    <name type="scientific">Daphnia magna</name>
    <dbReference type="NCBI Taxonomy" id="35525"/>
    <lineage>
        <taxon>Eukaryota</taxon>
        <taxon>Metazoa</taxon>
        <taxon>Ecdysozoa</taxon>
        <taxon>Arthropoda</taxon>
        <taxon>Crustacea</taxon>
        <taxon>Branchiopoda</taxon>
        <taxon>Diplostraca</taxon>
        <taxon>Cladocera</taxon>
        <taxon>Anomopoda</taxon>
        <taxon>Daphniidae</taxon>
        <taxon>Daphnia</taxon>
    </lineage>
</organism>
<gene>
    <name evidence="1" type="ORF">APZ42_003871</name>
</gene>
<dbReference type="AlphaFoldDB" id="A0A164HDY6"/>
<sequence length="61" mass="7353">MAYIILYRRHSSIKMAFQSCLNCRQIHWILDNGSVVRVLFEIHGYQKLFCHVHFHDLFQTS</sequence>
<evidence type="ECO:0000313" key="2">
    <source>
        <dbReference type="Proteomes" id="UP000076858"/>
    </source>
</evidence>
<proteinExistence type="predicted"/>
<keyword evidence="2" id="KW-1185">Reference proteome</keyword>